<dbReference type="PROSITE" id="PS00113">
    <property type="entry name" value="ADENYLATE_KINASE"/>
    <property type="match status" value="1"/>
</dbReference>
<dbReference type="PROSITE" id="PS50088">
    <property type="entry name" value="ANK_REPEAT"/>
    <property type="match status" value="2"/>
</dbReference>
<dbReference type="Pfam" id="PF12796">
    <property type="entry name" value="Ank_2"/>
    <property type="match status" value="2"/>
</dbReference>
<feature type="repeat" description="ANK" evidence="5">
    <location>
        <begin position="126"/>
        <end position="158"/>
    </location>
</feature>
<dbReference type="Gene3D" id="1.10.238.10">
    <property type="entry name" value="EF-hand"/>
    <property type="match status" value="1"/>
</dbReference>
<dbReference type="GO" id="GO:0005524">
    <property type="term" value="F:ATP binding"/>
    <property type="evidence" value="ECO:0007669"/>
    <property type="project" value="InterPro"/>
</dbReference>
<evidence type="ECO:0000256" key="5">
    <source>
        <dbReference type="PROSITE-ProRule" id="PRU00023"/>
    </source>
</evidence>
<dbReference type="PRINTS" id="PR01415">
    <property type="entry name" value="ANKYRIN"/>
</dbReference>
<dbReference type="PRINTS" id="PR00094">
    <property type="entry name" value="ADENYLTKNASE"/>
</dbReference>
<keyword evidence="5" id="KW-0040">ANK repeat</keyword>
<dbReference type="Pfam" id="PF00406">
    <property type="entry name" value="ADK"/>
    <property type="match status" value="1"/>
</dbReference>
<feature type="domain" description="EF-hand" evidence="7">
    <location>
        <begin position="330"/>
        <end position="365"/>
    </location>
</feature>
<evidence type="ECO:0000256" key="2">
    <source>
        <dbReference type="ARBA" id="ARBA00022741"/>
    </source>
</evidence>
<dbReference type="PROSITE" id="PS50297">
    <property type="entry name" value="ANK_REP_REGION"/>
    <property type="match status" value="2"/>
</dbReference>
<dbReference type="InterPro" id="IPR011992">
    <property type="entry name" value="EF-hand-dom_pair"/>
</dbReference>
<dbReference type="InterPro" id="IPR033690">
    <property type="entry name" value="Adenylat_kinase_CS"/>
</dbReference>
<dbReference type="InterPro" id="IPR000850">
    <property type="entry name" value="Adenylat/UMP-CMP_kin"/>
</dbReference>
<dbReference type="GO" id="GO:0006139">
    <property type="term" value="P:nucleobase-containing compound metabolic process"/>
    <property type="evidence" value="ECO:0007669"/>
    <property type="project" value="InterPro"/>
</dbReference>
<keyword evidence="3 6" id="KW-0418">Kinase</keyword>
<keyword evidence="4" id="KW-0106">Calcium</keyword>
<dbReference type="InterPro" id="IPR002110">
    <property type="entry name" value="Ankyrin_rpt"/>
</dbReference>
<evidence type="ECO:0000256" key="4">
    <source>
        <dbReference type="ARBA" id="ARBA00022837"/>
    </source>
</evidence>
<protein>
    <recommendedName>
        <fullName evidence="7">EF-hand domain-containing protein</fullName>
    </recommendedName>
</protein>
<evidence type="ECO:0000259" key="7">
    <source>
        <dbReference type="PROSITE" id="PS50222"/>
    </source>
</evidence>
<dbReference type="SUPFAM" id="SSF48403">
    <property type="entry name" value="Ankyrin repeat"/>
    <property type="match status" value="1"/>
</dbReference>
<accession>A0A7S1YXG0</accession>
<comment type="similarity">
    <text evidence="6">Belongs to the adenylate kinase family.</text>
</comment>
<organism evidence="8">
    <name type="scientific">Ditylum brightwellii</name>
    <dbReference type="NCBI Taxonomy" id="49249"/>
    <lineage>
        <taxon>Eukaryota</taxon>
        <taxon>Sar</taxon>
        <taxon>Stramenopiles</taxon>
        <taxon>Ochrophyta</taxon>
        <taxon>Bacillariophyta</taxon>
        <taxon>Mediophyceae</taxon>
        <taxon>Lithodesmiophycidae</taxon>
        <taxon>Lithodesmiales</taxon>
        <taxon>Lithodesmiaceae</taxon>
        <taxon>Ditylum</taxon>
    </lineage>
</organism>
<name>A0A7S1YXG0_9STRA</name>
<dbReference type="InterPro" id="IPR002048">
    <property type="entry name" value="EF_hand_dom"/>
</dbReference>
<evidence type="ECO:0000256" key="1">
    <source>
        <dbReference type="ARBA" id="ARBA00022679"/>
    </source>
</evidence>
<dbReference type="AlphaFoldDB" id="A0A7S1YXG0"/>
<dbReference type="HAMAP" id="MF_00235">
    <property type="entry name" value="Adenylate_kinase_Adk"/>
    <property type="match status" value="1"/>
</dbReference>
<dbReference type="InterPro" id="IPR027417">
    <property type="entry name" value="P-loop_NTPase"/>
</dbReference>
<dbReference type="GO" id="GO:0019205">
    <property type="term" value="F:nucleobase-containing compound kinase activity"/>
    <property type="evidence" value="ECO:0007669"/>
    <property type="project" value="InterPro"/>
</dbReference>
<feature type="repeat" description="ANK" evidence="5">
    <location>
        <begin position="224"/>
        <end position="256"/>
    </location>
</feature>
<dbReference type="SUPFAM" id="SSF47473">
    <property type="entry name" value="EF-hand"/>
    <property type="match status" value="1"/>
</dbReference>
<keyword evidence="1 6" id="KW-0808">Transferase</keyword>
<evidence type="ECO:0000313" key="8">
    <source>
        <dbReference type="EMBL" id="CAD9322334.1"/>
    </source>
</evidence>
<sequence length="581" mass="64697">MILRLQQSIRTTHCIIKYHKNVTKPINWRYWHNHGIPSSVSSAIQPMPIPNSKRTTSFRKQIQSWASSKQDAADDLDDLCSKHMELSADEFAEGCSFLHQVALGNEKEIEAILSRRLDLVNFRDYDRRTALHIAASEGHLQICRHLIQNGSKINRSDRWGGSPLDDAHRHRHVNVVEYLRSVGGVMGSPSQATNFISAASEGDLEEVKVLLELGNVTFDQSDYDKRTALHLAAGEGHYDIIQYLCEQGADVNVRDRWGNRPLDDAKTGNHHKCAQLLEKYGAKHGSSSVRAMGQDALMDLMQHYGKVRNGVLSLDWHDVSNLLKGVGNDSTDAFVKKLFEVADADGDGYIDEQEFFNNSELFLGEKPARIILVVGGPGSGKGLLSERLVKECGVIHISSGDLLRDEVAKGTTLGKQVDEIMKSGGLVSSGIMVALMQKKMKKHPGKRILLDGFPRSTENAQDLVTLCGKPELALHLDCDDTILIERILNRGLSSGSSARADDNIHTALTRIRNYHKYHHVTLDFLREEHVPIVYLDCSATPDGVWDQLRAIGRLMRQAVKLPTENGSGGVEQQDERFELPL</sequence>
<dbReference type="EMBL" id="HBGN01010911">
    <property type="protein sequence ID" value="CAD9322334.1"/>
    <property type="molecule type" value="Transcribed_RNA"/>
</dbReference>
<dbReference type="SUPFAM" id="SSF52540">
    <property type="entry name" value="P-loop containing nucleoside triphosphate hydrolases"/>
    <property type="match status" value="1"/>
</dbReference>
<dbReference type="Gene3D" id="1.25.40.20">
    <property type="entry name" value="Ankyrin repeat-containing domain"/>
    <property type="match status" value="2"/>
</dbReference>
<proteinExistence type="inferred from homology"/>
<dbReference type="Gene3D" id="3.40.50.300">
    <property type="entry name" value="P-loop containing nucleotide triphosphate hydrolases"/>
    <property type="match status" value="1"/>
</dbReference>
<dbReference type="InterPro" id="IPR018247">
    <property type="entry name" value="EF_Hand_1_Ca_BS"/>
</dbReference>
<dbReference type="PANTHER" id="PTHR23359">
    <property type="entry name" value="NUCLEOTIDE KINASE"/>
    <property type="match status" value="1"/>
</dbReference>
<dbReference type="InterPro" id="IPR036770">
    <property type="entry name" value="Ankyrin_rpt-contain_sf"/>
</dbReference>
<gene>
    <name evidence="8" type="ORF">DBRI1063_LOCUS6971</name>
</gene>
<evidence type="ECO:0000256" key="3">
    <source>
        <dbReference type="ARBA" id="ARBA00022777"/>
    </source>
</evidence>
<dbReference type="CDD" id="cd01428">
    <property type="entry name" value="ADK"/>
    <property type="match status" value="1"/>
</dbReference>
<keyword evidence="2" id="KW-0547">Nucleotide-binding</keyword>
<evidence type="ECO:0000256" key="6">
    <source>
        <dbReference type="RuleBase" id="RU003330"/>
    </source>
</evidence>
<dbReference type="PROSITE" id="PS50222">
    <property type="entry name" value="EF_HAND_2"/>
    <property type="match status" value="1"/>
</dbReference>
<dbReference type="PROSITE" id="PS00018">
    <property type="entry name" value="EF_HAND_1"/>
    <property type="match status" value="1"/>
</dbReference>
<dbReference type="CDD" id="cd00051">
    <property type="entry name" value="EFh"/>
    <property type="match status" value="1"/>
</dbReference>
<dbReference type="SMART" id="SM00248">
    <property type="entry name" value="ANK"/>
    <property type="match status" value="5"/>
</dbReference>
<dbReference type="GO" id="GO:0005509">
    <property type="term" value="F:calcium ion binding"/>
    <property type="evidence" value="ECO:0007669"/>
    <property type="project" value="InterPro"/>
</dbReference>
<reference evidence="8" key="1">
    <citation type="submission" date="2021-01" db="EMBL/GenBank/DDBJ databases">
        <authorList>
            <person name="Corre E."/>
            <person name="Pelletier E."/>
            <person name="Niang G."/>
            <person name="Scheremetjew M."/>
            <person name="Finn R."/>
            <person name="Kale V."/>
            <person name="Holt S."/>
            <person name="Cochrane G."/>
            <person name="Meng A."/>
            <person name="Brown T."/>
            <person name="Cohen L."/>
        </authorList>
    </citation>
    <scope>NUCLEOTIDE SEQUENCE</scope>
    <source>
        <strain evidence="8">Pop2</strain>
    </source>
</reference>